<dbReference type="InterPro" id="IPR036271">
    <property type="entry name" value="Tet_transcr_reg_TetR-rel_C_sf"/>
</dbReference>
<dbReference type="Proteomes" id="UP000320593">
    <property type="component" value="Unassembled WGS sequence"/>
</dbReference>
<sequence>MSSPKTSTRRRAPSKKSLATKARILDAAESLFAVRGFDGTSIRDIAAESGSPVALVNHHGGPKEDLFHAVVARRAETLAELRLEALETRKAESGDLILREILSCFVRPFLHLAFGPDKGWVAYGRLIALVSADERWKEIAAECFDPTVSVFLDELSEICPNASRTTLSAAFVFMVSGMLALTSSSWRIGAVAKLKEETDLVEALLDYSEAGFIRLCGDTAR</sequence>
<evidence type="ECO:0000256" key="1">
    <source>
        <dbReference type="ARBA" id="ARBA00023125"/>
    </source>
</evidence>
<gene>
    <name evidence="4" type="ORF">JM93_00743</name>
</gene>
<dbReference type="PANTHER" id="PTHR30055">
    <property type="entry name" value="HTH-TYPE TRANSCRIPTIONAL REGULATOR RUTR"/>
    <property type="match status" value="1"/>
</dbReference>
<dbReference type="Pfam" id="PF17939">
    <property type="entry name" value="TetR_C_30"/>
    <property type="match status" value="1"/>
</dbReference>
<dbReference type="GO" id="GO:0000976">
    <property type="term" value="F:transcription cis-regulatory region binding"/>
    <property type="evidence" value="ECO:0007669"/>
    <property type="project" value="TreeGrafter"/>
</dbReference>
<keyword evidence="1 2" id="KW-0238">DNA-binding</keyword>
<comment type="caution">
    <text evidence="4">The sequence shown here is derived from an EMBL/GenBank/DDBJ whole genome shotgun (WGS) entry which is preliminary data.</text>
</comment>
<reference evidence="4 5" key="1">
    <citation type="submission" date="2019-07" db="EMBL/GenBank/DDBJ databases">
        <title>Genomic Encyclopedia of Archaeal and Bacterial Type Strains, Phase II (KMG-II): from individual species to whole genera.</title>
        <authorList>
            <person name="Goeker M."/>
        </authorList>
    </citation>
    <scope>NUCLEOTIDE SEQUENCE [LARGE SCALE GENOMIC DNA]</scope>
    <source>
        <strain evidence="4 5">ATCC BAA-252</strain>
    </source>
</reference>
<feature type="DNA-binding region" description="H-T-H motif" evidence="2">
    <location>
        <begin position="41"/>
        <end position="60"/>
    </location>
</feature>
<evidence type="ECO:0000259" key="3">
    <source>
        <dbReference type="PROSITE" id="PS50977"/>
    </source>
</evidence>
<proteinExistence type="predicted"/>
<protein>
    <submittedName>
        <fullName evidence="4">TetR family transcriptional regulator</fullName>
    </submittedName>
</protein>
<evidence type="ECO:0000256" key="2">
    <source>
        <dbReference type="PROSITE-ProRule" id="PRU00335"/>
    </source>
</evidence>
<keyword evidence="5" id="KW-1185">Reference proteome</keyword>
<dbReference type="InterPro" id="IPR041586">
    <property type="entry name" value="PsrA_TetR_C"/>
</dbReference>
<dbReference type="AlphaFoldDB" id="A0A562TIY6"/>
<dbReference type="PROSITE" id="PS50977">
    <property type="entry name" value="HTH_TETR_2"/>
    <property type="match status" value="1"/>
</dbReference>
<dbReference type="PANTHER" id="PTHR30055:SF235">
    <property type="entry name" value="TRANSCRIPTIONAL REGULATORY PROTEIN"/>
    <property type="match status" value="1"/>
</dbReference>
<dbReference type="OrthoDB" id="2356263at2"/>
<dbReference type="SUPFAM" id="SSF48498">
    <property type="entry name" value="Tetracyclin repressor-like, C-terminal domain"/>
    <property type="match status" value="1"/>
</dbReference>
<evidence type="ECO:0000313" key="5">
    <source>
        <dbReference type="Proteomes" id="UP000320593"/>
    </source>
</evidence>
<accession>A0A562TIY6</accession>
<dbReference type="EMBL" id="VLLF01000001">
    <property type="protein sequence ID" value="TWI93188.1"/>
    <property type="molecule type" value="Genomic_DNA"/>
</dbReference>
<dbReference type="GO" id="GO:0003700">
    <property type="term" value="F:DNA-binding transcription factor activity"/>
    <property type="evidence" value="ECO:0007669"/>
    <property type="project" value="TreeGrafter"/>
</dbReference>
<dbReference type="RefSeq" id="WP_145340675.1">
    <property type="nucleotide sequence ID" value="NZ_SMLY01000087.1"/>
</dbReference>
<dbReference type="InterPro" id="IPR009057">
    <property type="entry name" value="Homeodomain-like_sf"/>
</dbReference>
<dbReference type="InterPro" id="IPR001647">
    <property type="entry name" value="HTH_TetR"/>
</dbReference>
<evidence type="ECO:0000313" key="4">
    <source>
        <dbReference type="EMBL" id="TWI93188.1"/>
    </source>
</evidence>
<dbReference type="Gene3D" id="1.10.357.10">
    <property type="entry name" value="Tetracycline Repressor, domain 2"/>
    <property type="match status" value="1"/>
</dbReference>
<organism evidence="4 5">
    <name type="scientific">Roseibium hamelinense</name>
    <dbReference type="NCBI Taxonomy" id="150831"/>
    <lineage>
        <taxon>Bacteria</taxon>
        <taxon>Pseudomonadati</taxon>
        <taxon>Pseudomonadota</taxon>
        <taxon>Alphaproteobacteria</taxon>
        <taxon>Hyphomicrobiales</taxon>
        <taxon>Stappiaceae</taxon>
        <taxon>Roseibium</taxon>
    </lineage>
</organism>
<dbReference type="InterPro" id="IPR050109">
    <property type="entry name" value="HTH-type_TetR-like_transc_reg"/>
</dbReference>
<name>A0A562TIY6_9HYPH</name>
<dbReference type="SUPFAM" id="SSF46689">
    <property type="entry name" value="Homeodomain-like"/>
    <property type="match status" value="1"/>
</dbReference>
<feature type="domain" description="HTH tetR-type" evidence="3">
    <location>
        <begin position="18"/>
        <end position="78"/>
    </location>
</feature>
<dbReference type="Pfam" id="PF00440">
    <property type="entry name" value="TetR_N"/>
    <property type="match status" value="1"/>
</dbReference>